<gene>
    <name evidence="2" type="ORF">G3I50_25495</name>
</gene>
<evidence type="ECO:0000313" key="2">
    <source>
        <dbReference type="EMBL" id="NEC21568.1"/>
    </source>
</evidence>
<proteinExistence type="predicted"/>
<feature type="compositionally biased region" description="Polar residues" evidence="1">
    <location>
        <begin position="1"/>
        <end position="12"/>
    </location>
</feature>
<reference evidence="2 3" key="1">
    <citation type="submission" date="2020-01" db="EMBL/GenBank/DDBJ databases">
        <title>Insect and environment-associated Actinomycetes.</title>
        <authorList>
            <person name="Currrie C."/>
            <person name="Chevrette M."/>
            <person name="Carlson C."/>
            <person name="Stubbendieck R."/>
            <person name="Wendt-Pienkowski E."/>
        </authorList>
    </citation>
    <scope>NUCLEOTIDE SEQUENCE [LARGE SCALE GENOMIC DNA]</scope>
    <source>
        <strain evidence="2 3">SID7590</strain>
    </source>
</reference>
<comment type="caution">
    <text evidence="2">The sequence shown here is derived from an EMBL/GenBank/DDBJ whole genome shotgun (WGS) entry which is preliminary data.</text>
</comment>
<dbReference type="AlphaFoldDB" id="A0A7K3S2D0"/>
<dbReference type="Proteomes" id="UP000469670">
    <property type="component" value="Unassembled WGS sequence"/>
</dbReference>
<feature type="compositionally biased region" description="Gly residues" evidence="1">
    <location>
        <begin position="15"/>
        <end position="31"/>
    </location>
</feature>
<name>A0A7K3S2D0_9ACTN</name>
<feature type="compositionally biased region" description="Low complexity" evidence="1">
    <location>
        <begin position="58"/>
        <end position="77"/>
    </location>
</feature>
<organism evidence="2 3">
    <name type="scientific">Streptomyces parvus</name>
    <dbReference type="NCBI Taxonomy" id="66428"/>
    <lineage>
        <taxon>Bacteria</taxon>
        <taxon>Bacillati</taxon>
        <taxon>Actinomycetota</taxon>
        <taxon>Actinomycetes</taxon>
        <taxon>Kitasatosporales</taxon>
        <taxon>Streptomycetaceae</taxon>
        <taxon>Streptomyces</taxon>
    </lineage>
</organism>
<sequence length="77" mass="7073">PSHNLQQTDATSGQGVPGQGVPGQGVPGQGVPGTDASGNGLGPAAGQGPETPGSWGDTGQTAHATGVAAVTGPGAHP</sequence>
<evidence type="ECO:0000313" key="3">
    <source>
        <dbReference type="Proteomes" id="UP000469670"/>
    </source>
</evidence>
<accession>A0A7K3S2D0</accession>
<feature type="non-terminal residue" evidence="2">
    <location>
        <position position="1"/>
    </location>
</feature>
<protein>
    <submittedName>
        <fullName evidence="2">Uncharacterized protein</fullName>
    </submittedName>
</protein>
<dbReference type="EMBL" id="JAAGMP010001133">
    <property type="protein sequence ID" value="NEC21568.1"/>
    <property type="molecule type" value="Genomic_DNA"/>
</dbReference>
<feature type="region of interest" description="Disordered" evidence="1">
    <location>
        <begin position="1"/>
        <end position="77"/>
    </location>
</feature>
<evidence type="ECO:0000256" key="1">
    <source>
        <dbReference type="SAM" id="MobiDB-lite"/>
    </source>
</evidence>
<feature type="non-terminal residue" evidence="2">
    <location>
        <position position="77"/>
    </location>
</feature>